<dbReference type="InterPro" id="IPR039151">
    <property type="entry name" value="INTU"/>
</dbReference>
<dbReference type="InterPro" id="IPR043988">
    <property type="entry name" value="CCZ1/INTU_longin_2"/>
</dbReference>
<evidence type="ECO:0000256" key="7">
    <source>
        <dbReference type="ARBA" id="ARBA00022794"/>
    </source>
</evidence>
<keyword evidence="6" id="KW-0963">Cytoplasm</keyword>
<dbReference type="InterPro" id="IPR043987">
    <property type="entry name" value="CCZ1/INTU/HSP4_longin_1"/>
</dbReference>
<gene>
    <name evidence="11" type="ORF">pdam_00012845</name>
</gene>
<feature type="compositionally biased region" description="Polar residues" evidence="9">
    <location>
        <begin position="615"/>
        <end position="626"/>
    </location>
</feature>
<comment type="similarity">
    <text evidence="3">Belongs to the inturned family.</text>
</comment>
<comment type="caution">
    <text evidence="11">The sequence shown here is derived from an EMBL/GenBank/DDBJ whole genome shotgun (WGS) entry which is preliminary data.</text>
</comment>
<keyword evidence="5" id="KW-0217">Developmental protein</keyword>
<dbReference type="Gene3D" id="2.30.42.10">
    <property type="match status" value="1"/>
</dbReference>
<dbReference type="PANTHER" id="PTHR21082">
    <property type="entry name" value="PROTEIN INTURNED"/>
    <property type="match status" value="1"/>
</dbReference>
<evidence type="ECO:0000256" key="6">
    <source>
        <dbReference type="ARBA" id="ARBA00022490"/>
    </source>
</evidence>
<dbReference type="GO" id="GO:0007399">
    <property type="term" value="P:nervous system development"/>
    <property type="evidence" value="ECO:0007669"/>
    <property type="project" value="TreeGrafter"/>
</dbReference>
<name>A0A3M6UUI4_POCDA</name>
<dbReference type="Proteomes" id="UP000275408">
    <property type="component" value="Unassembled WGS sequence"/>
</dbReference>
<protein>
    <recommendedName>
        <fullName evidence="4">Protein inturned</fullName>
    </recommendedName>
    <alternativeName>
        <fullName evidence="8">Inturned planar cell polarity effector homolog</fullName>
    </alternativeName>
</protein>
<evidence type="ECO:0000313" key="11">
    <source>
        <dbReference type="EMBL" id="RMX57300.1"/>
    </source>
</evidence>
<dbReference type="AlphaFoldDB" id="A0A3M6UUI4"/>
<dbReference type="SMART" id="SM00228">
    <property type="entry name" value="PDZ"/>
    <property type="match status" value="1"/>
</dbReference>
<feature type="compositionally biased region" description="Basic and acidic residues" evidence="9">
    <location>
        <begin position="111"/>
        <end position="126"/>
    </location>
</feature>
<reference evidence="11 12" key="1">
    <citation type="journal article" date="2018" name="Sci. Rep.">
        <title>Comparative analysis of the Pocillopora damicornis genome highlights role of immune system in coral evolution.</title>
        <authorList>
            <person name="Cunning R."/>
            <person name="Bay R.A."/>
            <person name="Gillette P."/>
            <person name="Baker A.C."/>
            <person name="Traylor-Knowles N."/>
        </authorList>
    </citation>
    <scope>NUCLEOTIDE SEQUENCE [LARGE SCALE GENOMIC DNA]</scope>
    <source>
        <strain evidence="11">RSMAS</strain>
        <tissue evidence="11">Whole animal</tissue>
    </source>
</reference>
<evidence type="ECO:0000256" key="4">
    <source>
        <dbReference type="ARBA" id="ARBA00015639"/>
    </source>
</evidence>
<evidence type="ECO:0000256" key="2">
    <source>
        <dbReference type="ARBA" id="ARBA00004241"/>
    </source>
</evidence>
<dbReference type="GO" id="GO:0005737">
    <property type="term" value="C:cytoplasm"/>
    <property type="evidence" value="ECO:0007669"/>
    <property type="project" value="TreeGrafter"/>
</dbReference>
<dbReference type="InterPro" id="IPR036034">
    <property type="entry name" value="PDZ_sf"/>
</dbReference>
<organism evidence="11 12">
    <name type="scientific">Pocillopora damicornis</name>
    <name type="common">Cauliflower coral</name>
    <name type="synonym">Millepora damicornis</name>
    <dbReference type="NCBI Taxonomy" id="46731"/>
    <lineage>
        <taxon>Eukaryota</taxon>
        <taxon>Metazoa</taxon>
        <taxon>Cnidaria</taxon>
        <taxon>Anthozoa</taxon>
        <taxon>Hexacorallia</taxon>
        <taxon>Scleractinia</taxon>
        <taxon>Astrocoeniina</taxon>
        <taxon>Pocilloporidae</taxon>
        <taxon>Pocillopora</taxon>
    </lineage>
</organism>
<dbReference type="PROSITE" id="PS50106">
    <property type="entry name" value="PDZ"/>
    <property type="match status" value="1"/>
</dbReference>
<dbReference type="InterPro" id="IPR001478">
    <property type="entry name" value="PDZ"/>
</dbReference>
<feature type="region of interest" description="Disordered" evidence="9">
    <location>
        <begin position="111"/>
        <end position="136"/>
    </location>
</feature>
<dbReference type="GO" id="GO:0060271">
    <property type="term" value="P:cilium assembly"/>
    <property type="evidence" value="ECO:0007669"/>
    <property type="project" value="InterPro"/>
</dbReference>
<evidence type="ECO:0000256" key="1">
    <source>
        <dbReference type="ARBA" id="ARBA00004120"/>
    </source>
</evidence>
<dbReference type="Pfam" id="PF00595">
    <property type="entry name" value="PDZ"/>
    <property type="match status" value="1"/>
</dbReference>
<feature type="region of interest" description="Disordered" evidence="9">
    <location>
        <begin position="615"/>
        <end position="637"/>
    </location>
</feature>
<dbReference type="OrthoDB" id="10038586at2759"/>
<sequence length="763" mass="84966">MYVGRHHDYGRYEDESSEEECEHCSRQNVRLRNEDNWSGTLYEEPPWASHIKEKGDVFYVEPFNEPSPNDMLDALERLDVSENDTQGDREKDKGKSTLRSLSSVKKIIPGLKRDRFDDKSPNEKNHKNSNAVTRGTVDGLLDGSKVVGRFFKREVHLIVSPPKSHSGLKNDLETLLGIIPGRDKSGKMAQNDSYSGSRLYIKGFVPDGPALRSGDLRIGDVLLSLNKLDLNSSNVHTILAAITGPMEITLTIQRAIQPKIASPVIHQSTPPKSDSHLVKLISGEVPLASKPNLKNIPHVALYLTITSSEDDGEPDKDILYQYPKTEAATKLVGLRGMFLTLSDLMSSVTCSTANSSTLVLDKKLIHVVYSKLDRDVLVMAMPAEKIPLIQLQKVVADVTQILSLTFGSMQRAFCDKFNEVRADHLFSLLFDKALTRPPGANEKDCVNRLTDLLPGVQWLNLPLATEVHVHCCLNDLEAADYGEFADEFFQIRRLYTILGSSIFYKGYLVANHLKREDLEDIVLYCKYHCLLAMSAEQRKHWLMCVLLEAGGISRRAEGHPPPDTYYVDQVKNALHQIEALDIPSVCESRLRSVSNPPLASADMLLINPPCSLKTSSTAGGSDTPTAQKKHNNMKSSPPTVVALTGGTENTLFHYVSWDSFQGIVVCPSDGDTPSPSGAVHAEVVNSFHKTCLSIRRLFSPYYKQRLKQDGSRTRFMSSGMQGVVEHGALFHRTPESSTDQKKVSSVLKYWVIGYVLKPDKYEN</sequence>
<dbReference type="GO" id="GO:0001736">
    <property type="term" value="P:establishment of planar polarity"/>
    <property type="evidence" value="ECO:0007669"/>
    <property type="project" value="InterPro"/>
</dbReference>
<dbReference type="GO" id="GO:0009986">
    <property type="term" value="C:cell surface"/>
    <property type="evidence" value="ECO:0007669"/>
    <property type="project" value="UniProtKB-SubCell"/>
</dbReference>
<proteinExistence type="inferred from homology"/>
<dbReference type="STRING" id="46731.A0A3M6UUI4"/>
<accession>A0A3M6UUI4</accession>
<keyword evidence="7" id="KW-0970">Cilium biogenesis/degradation</keyword>
<dbReference type="SUPFAM" id="SSF50156">
    <property type="entry name" value="PDZ domain-like"/>
    <property type="match status" value="1"/>
</dbReference>
<evidence type="ECO:0000256" key="3">
    <source>
        <dbReference type="ARBA" id="ARBA00010034"/>
    </source>
</evidence>
<dbReference type="PANTHER" id="PTHR21082:SF4">
    <property type="entry name" value="PROTEIN INTURNED"/>
    <property type="match status" value="1"/>
</dbReference>
<evidence type="ECO:0000313" key="12">
    <source>
        <dbReference type="Proteomes" id="UP000275408"/>
    </source>
</evidence>
<evidence type="ECO:0000256" key="5">
    <source>
        <dbReference type="ARBA" id="ARBA00022473"/>
    </source>
</evidence>
<dbReference type="GO" id="GO:0005929">
    <property type="term" value="C:cilium"/>
    <property type="evidence" value="ECO:0007669"/>
    <property type="project" value="TreeGrafter"/>
</dbReference>
<dbReference type="GO" id="GO:0016192">
    <property type="term" value="P:vesicle-mediated transport"/>
    <property type="evidence" value="ECO:0007669"/>
    <property type="project" value="InterPro"/>
</dbReference>
<feature type="domain" description="PDZ" evidence="10">
    <location>
        <begin position="158"/>
        <end position="254"/>
    </location>
</feature>
<dbReference type="Pfam" id="PF19031">
    <property type="entry name" value="Intu_longin_1"/>
    <property type="match status" value="1"/>
</dbReference>
<evidence type="ECO:0000259" key="10">
    <source>
        <dbReference type="PROSITE" id="PS50106"/>
    </source>
</evidence>
<dbReference type="Pfam" id="PF19032">
    <property type="entry name" value="Intu_longin_2"/>
    <property type="match status" value="1"/>
</dbReference>
<evidence type="ECO:0000256" key="9">
    <source>
        <dbReference type="SAM" id="MobiDB-lite"/>
    </source>
</evidence>
<evidence type="ECO:0000256" key="8">
    <source>
        <dbReference type="ARBA" id="ARBA00032633"/>
    </source>
</evidence>
<dbReference type="EMBL" id="RCHS01000683">
    <property type="protein sequence ID" value="RMX57300.1"/>
    <property type="molecule type" value="Genomic_DNA"/>
</dbReference>
<keyword evidence="12" id="KW-1185">Reference proteome</keyword>
<comment type="subcellular location">
    <subcellularLocation>
        <location evidence="2">Cell surface</location>
    </subcellularLocation>
    <subcellularLocation>
        <location evidence="1">Cytoplasm</location>
        <location evidence="1">Cytoskeleton</location>
        <location evidence="1">Cilium basal body</location>
    </subcellularLocation>
</comment>